<dbReference type="InterPro" id="IPR019800">
    <property type="entry name" value="Glyco_hydro_3_AS"/>
</dbReference>
<name>A0A840CAQ2_9RHOB</name>
<dbReference type="EMBL" id="JACIEQ010000002">
    <property type="protein sequence ID" value="MBB4021943.1"/>
    <property type="molecule type" value="Genomic_DNA"/>
</dbReference>
<organism evidence="7 8">
    <name type="scientific">Actibacterium naphthalenivorans</name>
    <dbReference type="NCBI Taxonomy" id="1614693"/>
    <lineage>
        <taxon>Bacteria</taxon>
        <taxon>Pseudomonadati</taxon>
        <taxon>Pseudomonadota</taxon>
        <taxon>Alphaproteobacteria</taxon>
        <taxon>Rhodobacterales</taxon>
        <taxon>Roseobacteraceae</taxon>
        <taxon>Actibacterium</taxon>
    </lineage>
</organism>
<evidence type="ECO:0000256" key="3">
    <source>
        <dbReference type="ARBA" id="ARBA00012663"/>
    </source>
</evidence>
<dbReference type="AlphaFoldDB" id="A0A840CAQ2"/>
<dbReference type="GO" id="GO:0004563">
    <property type="term" value="F:beta-N-acetylhexosaminidase activity"/>
    <property type="evidence" value="ECO:0007669"/>
    <property type="project" value="UniProtKB-EC"/>
</dbReference>
<evidence type="ECO:0000256" key="5">
    <source>
        <dbReference type="ARBA" id="ARBA00023295"/>
    </source>
</evidence>
<accession>A0A840CAQ2</accession>
<dbReference type="PANTHER" id="PTHR30480:SF13">
    <property type="entry name" value="BETA-HEXOSAMINIDASE"/>
    <property type="match status" value="1"/>
</dbReference>
<dbReference type="Gene3D" id="3.20.20.300">
    <property type="entry name" value="Glycoside hydrolase, family 3, N-terminal domain"/>
    <property type="match status" value="1"/>
</dbReference>
<evidence type="ECO:0000256" key="2">
    <source>
        <dbReference type="ARBA" id="ARBA00005336"/>
    </source>
</evidence>
<dbReference type="GO" id="GO:0005975">
    <property type="term" value="P:carbohydrate metabolic process"/>
    <property type="evidence" value="ECO:0007669"/>
    <property type="project" value="InterPro"/>
</dbReference>
<protein>
    <recommendedName>
        <fullName evidence="3">beta-N-acetylhexosaminidase</fullName>
        <ecNumber evidence="3">3.2.1.52</ecNumber>
    </recommendedName>
</protein>
<evidence type="ECO:0000313" key="7">
    <source>
        <dbReference type="EMBL" id="MBB4021943.1"/>
    </source>
</evidence>
<reference evidence="7" key="1">
    <citation type="submission" date="2020-08" db="EMBL/GenBank/DDBJ databases">
        <title>Genomic Encyclopedia of Type Strains, Phase IV (KMG-IV): sequencing the most valuable type-strain genomes for metagenomic binning, comparative biology and taxonomic classification.</title>
        <authorList>
            <person name="Goeker M."/>
        </authorList>
    </citation>
    <scope>NUCLEOTIDE SEQUENCE [LARGE SCALE GENOMIC DNA]</scope>
    <source>
        <strain evidence="7">DSM 105040</strain>
    </source>
</reference>
<evidence type="ECO:0000313" key="8">
    <source>
        <dbReference type="Proteomes" id="UP000585681"/>
    </source>
</evidence>
<comment type="caution">
    <text evidence="7">The sequence shown here is derived from an EMBL/GenBank/DDBJ whole genome shotgun (WGS) entry which is preliminary data.</text>
</comment>
<dbReference type="RefSeq" id="WP_054538677.1">
    <property type="nucleotide sequence ID" value="NZ_JACIEQ010000002.1"/>
</dbReference>
<sequence length="338" mass="35503">MSAAGAGAFFFGCAGPVLGRGEAAFFADANPFGFILFARNVETPDQIRRLTADLRAAVGRDAPILIDQEGGRVQRLGPPFWRQWQPPLDQVRAAGPDRAAEVMRLRYRIIAAELRDLGIDVNCAPTADVARPQTHPVLHNRCYGTDPETVAVIARAVSDGLLAGGVLPVLKHIPGHGAATADSHLELPHVDLPQDTLQAIDFEPFHALSDLPFAMTAHVVYEAIDASAPATTSPGMIGLIRDRIGFSGFLMSDDISMHALSGAMDARCKAALAAGCDAILHCNGDMTEMQRVAASCGTLTAAAAARADAALALRQAAPCDPAALSAQWDALMAEGARG</sequence>
<dbReference type="PANTHER" id="PTHR30480">
    <property type="entry name" value="BETA-HEXOSAMINIDASE-RELATED"/>
    <property type="match status" value="1"/>
</dbReference>
<dbReference type="Pfam" id="PF00933">
    <property type="entry name" value="Glyco_hydro_3"/>
    <property type="match status" value="1"/>
</dbReference>
<dbReference type="PROSITE" id="PS00775">
    <property type="entry name" value="GLYCOSYL_HYDROL_F3"/>
    <property type="match status" value="1"/>
</dbReference>
<keyword evidence="5 7" id="KW-0326">Glycosidase</keyword>
<dbReference type="EC" id="3.2.1.52" evidence="3"/>
<dbReference type="NCBIfam" id="NF003740">
    <property type="entry name" value="PRK05337.1"/>
    <property type="match status" value="1"/>
</dbReference>
<proteinExistence type="inferred from homology"/>
<feature type="domain" description="Glycoside hydrolase family 3 N-terminal" evidence="6">
    <location>
        <begin position="33"/>
        <end position="300"/>
    </location>
</feature>
<evidence type="ECO:0000259" key="6">
    <source>
        <dbReference type="Pfam" id="PF00933"/>
    </source>
</evidence>
<dbReference type="Proteomes" id="UP000585681">
    <property type="component" value="Unassembled WGS sequence"/>
</dbReference>
<keyword evidence="4 7" id="KW-0378">Hydrolase</keyword>
<dbReference type="SUPFAM" id="SSF51445">
    <property type="entry name" value="(Trans)glycosidases"/>
    <property type="match status" value="1"/>
</dbReference>
<dbReference type="InterPro" id="IPR001764">
    <property type="entry name" value="Glyco_hydro_3_N"/>
</dbReference>
<dbReference type="InterPro" id="IPR036962">
    <property type="entry name" value="Glyco_hydro_3_N_sf"/>
</dbReference>
<comment type="catalytic activity">
    <reaction evidence="1">
        <text>Hydrolysis of terminal non-reducing N-acetyl-D-hexosamine residues in N-acetyl-beta-D-hexosaminides.</text>
        <dbReference type="EC" id="3.2.1.52"/>
    </reaction>
</comment>
<dbReference type="InterPro" id="IPR050226">
    <property type="entry name" value="NagZ_Beta-hexosaminidase"/>
</dbReference>
<comment type="similarity">
    <text evidence="2">Belongs to the glycosyl hydrolase 3 family.</text>
</comment>
<dbReference type="GO" id="GO:0009254">
    <property type="term" value="P:peptidoglycan turnover"/>
    <property type="evidence" value="ECO:0007669"/>
    <property type="project" value="TreeGrafter"/>
</dbReference>
<dbReference type="InterPro" id="IPR017853">
    <property type="entry name" value="GH"/>
</dbReference>
<keyword evidence="8" id="KW-1185">Reference proteome</keyword>
<evidence type="ECO:0000256" key="1">
    <source>
        <dbReference type="ARBA" id="ARBA00001231"/>
    </source>
</evidence>
<evidence type="ECO:0000256" key="4">
    <source>
        <dbReference type="ARBA" id="ARBA00022801"/>
    </source>
</evidence>
<gene>
    <name evidence="7" type="ORF">GGR17_001752</name>
</gene>